<dbReference type="Gene3D" id="3.60.15.10">
    <property type="entry name" value="Ribonuclease Z/Hydroxyacylglutathione hydrolase-like"/>
    <property type="match status" value="1"/>
</dbReference>
<dbReference type="PROSITE" id="PS51257">
    <property type="entry name" value="PROKAR_LIPOPROTEIN"/>
    <property type="match status" value="1"/>
</dbReference>
<dbReference type="EMBL" id="BQOL01000001">
    <property type="protein sequence ID" value="GKI18850.1"/>
    <property type="molecule type" value="Genomic_DNA"/>
</dbReference>
<evidence type="ECO:0000256" key="1">
    <source>
        <dbReference type="SAM" id="SignalP"/>
    </source>
</evidence>
<organism evidence="2 3">
    <name type="scientific">Alistipes finegoldii</name>
    <dbReference type="NCBI Taxonomy" id="214856"/>
    <lineage>
        <taxon>Bacteria</taxon>
        <taxon>Pseudomonadati</taxon>
        <taxon>Bacteroidota</taxon>
        <taxon>Bacteroidia</taxon>
        <taxon>Bacteroidales</taxon>
        <taxon>Rikenellaceae</taxon>
        <taxon>Alistipes</taxon>
    </lineage>
</organism>
<dbReference type="PANTHER" id="PTHR43546">
    <property type="entry name" value="UPF0173 METAL-DEPENDENT HYDROLASE MJ1163-RELATED"/>
    <property type="match status" value="1"/>
</dbReference>
<dbReference type="PANTHER" id="PTHR43546:SF3">
    <property type="entry name" value="UPF0173 METAL-DEPENDENT HYDROLASE MJ1163"/>
    <property type="match status" value="1"/>
</dbReference>
<dbReference type="Pfam" id="PF13483">
    <property type="entry name" value="Lactamase_B_3"/>
    <property type="match status" value="1"/>
</dbReference>
<feature type="signal peptide" evidence="1">
    <location>
        <begin position="1"/>
        <end position="21"/>
    </location>
</feature>
<comment type="caution">
    <text evidence="2">The sequence shown here is derived from an EMBL/GenBank/DDBJ whole genome shotgun (WGS) entry which is preliminary data.</text>
</comment>
<keyword evidence="2" id="KW-0378">Hydrolase</keyword>
<dbReference type="InterPro" id="IPR050114">
    <property type="entry name" value="UPF0173_UPF0282_UlaG_hydrolase"/>
</dbReference>
<feature type="chain" id="PRO_5041405958" evidence="1">
    <location>
        <begin position="22"/>
        <end position="248"/>
    </location>
</feature>
<sequence>MNPKLLLLMSLLSLLGCGKKAAPEYPADTLTTRDGTQITITFFRHASLSIEVGGKYVYVDPVSGYARYAALPKADVILITHSHYDHLDVAAVEAIQTPQTEILCDRTSAEAFEMNCYTMRPGSVAAPRDYLKVEAVAAYNTTDGHLQFHPKDREDCGYILTVGGTRIYIAGDTEPTPEMKALKNIDIAFLPVNQPYTMTVDQAVEAVKAIRPAVFYPYHYGEVEEKTDTARLVRELEGVTEVRIRPME</sequence>
<evidence type="ECO:0000313" key="3">
    <source>
        <dbReference type="Proteomes" id="UP001055105"/>
    </source>
</evidence>
<dbReference type="GO" id="GO:0016787">
    <property type="term" value="F:hydrolase activity"/>
    <property type="evidence" value="ECO:0007669"/>
    <property type="project" value="UniProtKB-KW"/>
</dbReference>
<accession>A0AA37NZV0</accession>
<gene>
    <name evidence="2" type="ORF">CE91St16_17580</name>
</gene>
<keyword evidence="1" id="KW-0732">Signal</keyword>
<dbReference type="AlphaFoldDB" id="A0AA37NZV0"/>
<evidence type="ECO:0000313" key="2">
    <source>
        <dbReference type="EMBL" id="GKI18850.1"/>
    </source>
</evidence>
<name>A0AA37NZV0_9BACT</name>
<dbReference type="Proteomes" id="UP001055105">
    <property type="component" value="Unassembled WGS sequence"/>
</dbReference>
<protein>
    <submittedName>
        <fullName evidence="2">Metal-dependent hydrolase</fullName>
    </submittedName>
</protein>
<dbReference type="SUPFAM" id="SSF56281">
    <property type="entry name" value="Metallo-hydrolase/oxidoreductase"/>
    <property type="match status" value="1"/>
</dbReference>
<reference evidence="2" key="1">
    <citation type="submission" date="2022-01" db="EMBL/GenBank/DDBJ databases">
        <title>Novel bile acid biosynthetic pathways are enriched in the microbiome of centenarians.</title>
        <authorList>
            <person name="Sato Y."/>
            <person name="Atarashi K."/>
            <person name="Plichta R.D."/>
            <person name="Arai Y."/>
            <person name="Sasajima S."/>
            <person name="Kearney M.S."/>
            <person name="Suda W."/>
            <person name="Takeshita K."/>
            <person name="Sasaki T."/>
            <person name="Okamoto S."/>
            <person name="Skelly N.A."/>
            <person name="Okamura Y."/>
            <person name="Vlamakis H."/>
            <person name="Li Y."/>
            <person name="Tanoue T."/>
            <person name="Takei H."/>
            <person name="Nittono H."/>
            <person name="Narushima S."/>
            <person name="Irie J."/>
            <person name="Itoh H."/>
            <person name="Moriya K."/>
            <person name="Sugiura Y."/>
            <person name="Suematsu M."/>
            <person name="Moritoki N."/>
            <person name="Shibata S."/>
            <person name="Littman R.D."/>
            <person name="Fischbach A.M."/>
            <person name="Uwamino Y."/>
            <person name="Inoue T."/>
            <person name="Honda A."/>
            <person name="Hattori M."/>
            <person name="Murai T."/>
            <person name="Xavier J.R."/>
            <person name="Hirose N."/>
            <person name="Honda K."/>
        </authorList>
    </citation>
    <scope>NUCLEOTIDE SEQUENCE</scope>
    <source>
        <strain evidence="2">CE91-St16</strain>
    </source>
</reference>
<proteinExistence type="predicted"/>
<dbReference type="InterPro" id="IPR036866">
    <property type="entry name" value="RibonucZ/Hydroxyglut_hydro"/>
</dbReference>